<evidence type="ECO:0000256" key="7">
    <source>
        <dbReference type="ARBA" id="ARBA00022692"/>
    </source>
</evidence>
<evidence type="ECO:0000256" key="10">
    <source>
        <dbReference type="ARBA" id="ARBA00023136"/>
    </source>
</evidence>
<dbReference type="EMBL" id="NPMS01000007">
    <property type="protein sequence ID" value="OZU87952.1"/>
    <property type="molecule type" value="Genomic_DNA"/>
</dbReference>
<dbReference type="GO" id="GO:0004252">
    <property type="term" value="F:serine-type endopeptidase activity"/>
    <property type="evidence" value="ECO:0007669"/>
    <property type="project" value="InterPro"/>
</dbReference>
<dbReference type="InterPro" id="IPR000223">
    <property type="entry name" value="Pept_S26A_signal_pept_1"/>
</dbReference>
<comment type="similarity">
    <text evidence="3 13">Belongs to the peptidase S26 family.</text>
</comment>
<dbReference type="GO" id="GO:0009003">
    <property type="term" value="F:signal peptidase activity"/>
    <property type="evidence" value="ECO:0007669"/>
    <property type="project" value="UniProtKB-EC"/>
</dbReference>
<dbReference type="NCBIfam" id="TIGR02227">
    <property type="entry name" value="sigpep_I_bact"/>
    <property type="match status" value="1"/>
</dbReference>
<keyword evidence="5" id="KW-1003">Cell membrane</keyword>
<dbReference type="OrthoDB" id="9802919at2"/>
<feature type="active site" evidence="11">
    <location>
        <position position="37"/>
    </location>
</feature>
<dbReference type="PANTHER" id="PTHR43390:SF1">
    <property type="entry name" value="CHLOROPLAST PROCESSING PEPTIDASE"/>
    <property type="match status" value="1"/>
</dbReference>
<dbReference type="CDD" id="cd06530">
    <property type="entry name" value="S26_SPase_I"/>
    <property type="match status" value="1"/>
</dbReference>
<dbReference type="AlphaFoldDB" id="A0A265N7H0"/>
<dbReference type="EC" id="3.4.21.89" evidence="4 12"/>
<feature type="domain" description="Peptidase S26" evidence="14">
    <location>
        <begin position="8"/>
        <end position="172"/>
    </location>
</feature>
<evidence type="ECO:0000256" key="6">
    <source>
        <dbReference type="ARBA" id="ARBA00022670"/>
    </source>
</evidence>
<evidence type="ECO:0000259" key="14">
    <source>
        <dbReference type="Pfam" id="PF10502"/>
    </source>
</evidence>
<dbReference type="PROSITE" id="PS00760">
    <property type="entry name" value="SPASE_I_2"/>
    <property type="match status" value="1"/>
</dbReference>
<dbReference type="Gene3D" id="2.10.109.10">
    <property type="entry name" value="Umud Fragment, subunit A"/>
    <property type="match status" value="1"/>
</dbReference>
<feature type="active site" evidence="11">
    <location>
        <position position="78"/>
    </location>
</feature>
<dbReference type="GO" id="GO:0005886">
    <property type="term" value="C:plasma membrane"/>
    <property type="evidence" value="ECO:0007669"/>
    <property type="project" value="UniProtKB-SubCell"/>
</dbReference>
<evidence type="ECO:0000256" key="1">
    <source>
        <dbReference type="ARBA" id="ARBA00000677"/>
    </source>
</evidence>
<reference evidence="15 16" key="1">
    <citation type="submission" date="2017-08" db="EMBL/GenBank/DDBJ databases">
        <title>Virgibacillus indicus sp. nov. and Virgibacillus profoundi sp. nov, two moderately halophilic bacteria isolated from marine sediment by using the Microfluidic Streak Plate.</title>
        <authorList>
            <person name="Xu B."/>
            <person name="Hu B."/>
            <person name="Wang J."/>
            <person name="Zhu Y."/>
            <person name="Huang L."/>
            <person name="Du W."/>
            <person name="Huang Y."/>
        </authorList>
    </citation>
    <scope>NUCLEOTIDE SEQUENCE [LARGE SCALE GENOMIC DNA]</scope>
    <source>
        <strain evidence="15 16">IO3-P2-C2</strain>
    </source>
</reference>
<dbReference type="FunFam" id="2.10.109.10:FF:000008">
    <property type="entry name" value="Signal peptidase I"/>
    <property type="match status" value="1"/>
</dbReference>
<comment type="catalytic activity">
    <reaction evidence="1 12">
        <text>Cleavage of hydrophobic, N-terminal signal or leader sequences from secreted and periplasmic proteins.</text>
        <dbReference type="EC" id="3.4.21.89"/>
    </reaction>
</comment>
<dbReference type="SUPFAM" id="SSF51306">
    <property type="entry name" value="LexA/Signal peptidase"/>
    <property type="match status" value="1"/>
</dbReference>
<dbReference type="Pfam" id="PF10502">
    <property type="entry name" value="Peptidase_S26"/>
    <property type="match status" value="1"/>
</dbReference>
<comment type="subcellular location">
    <subcellularLocation>
        <location evidence="2">Cell membrane</location>
        <topology evidence="2">Single-pass type II membrane protein</topology>
    </subcellularLocation>
    <subcellularLocation>
        <location evidence="13">Membrane</location>
        <topology evidence="13">Single-pass type II membrane protein</topology>
    </subcellularLocation>
</comment>
<dbReference type="PROSITE" id="PS00761">
    <property type="entry name" value="SPASE_I_3"/>
    <property type="match status" value="1"/>
</dbReference>
<dbReference type="GO" id="GO:0006465">
    <property type="term" value="P:signal peptide processing"/>
    <property type="evidence" value="ECO:0007669"/>
    <property type="project" value="InterPro"/>
</dbReference>
<dbReference type="RefSeq" id="WP_094886640.1">
    <property type="nucleotide sequence ID" value="NZ_NPMS01000007.1"/>
</dbReference>
<evidence type="ECO:0000256" key="8">
    <source>
        <dbReference type="ARBA" id="ARBA00022801"/>
    </source>
</evidence>
<organism evidence="15 16">
    <name type="scientific">Virgibacillus indicus</name>
    <dbReference type="NCBI Taxonomy" id="2024554"/>
    <lineage>
        <taxon>Bacteria</taxon>
        <taxon>Bacillati</taxon>
        <taxon>Bacillota</taxon>
        <taxon>Bacilli</taxon>
        <taxon>Bacillales</taxon>
        <taxon>Bacillaceae</taxon>
        <taxon>Virgibacillus</taxon>
    </lineage>
</organism>
<dbReference type="PRINTS" id="PR00727">
    <property type="entry name" value="LEADERPTASE"/>
</dbReference>
<protein>
    <recommendedName>
        <fullName evidence="4 12">Signal peptidase I</fullName>
        <ecNumber evidence="4 12">3.4.21.89</ecNumber>
    </recommendedName>
</protein>
<evidence type="ECO:0000256" key="12">
    <source>
        <dbReference type="RuleBase" id="RU003993"/>
    </source>
</evidence>
<keyword evidence="7" id="KW-0812">Transmembrane</keyword>
<proteinExistence type="inferred from homology"/>
<keyword evidence="8 12" id="KW-0378">Hydrolase</keyword>
<evidence type="ECO:0000256" key="11">
    <source>
        <dbReference type="PIRSR" id="PIRSR600223-1"/>
    </source>
</evidence>
<sequence>MRKLNYRKIIPVLFFAIVFALVFRSVLFANYVVDGESMEPTLYDGNMMMVNKVIYNLEEVDRFDVIVFHANKKDDYVKRIIGLPGDKIEYRDDQLYVNGEYVEEKFLESHAKASDQEPFTENFTLTQVTGEEKVPEGKLFVMGDNRADSLDSRSFGFISTEQIVGKVGIKYWPLTKASVTLGK</sequence>
<dbReference type="Proteomes" id="UP000216498">
    <property type="component" value="Unassembled WGS sequence"/>
</dbReference>
<keyword evidence="6 12" id="KW-0645">Protease</keyword>
<evidence type="ECO:0000256" key="13">
    <source>
        <dbReference type="RuleBase" id="RU362042"/>
    </source>
</evidence>
<dbReference type="InterPro" id="IPR036286">
    <property type="entry name" value="LexA/Signal_pep-like_sf"/>
</dbReference>
<accession>A0A265N7H0</accession>
<evidence type="ECO:0000256" key="3">
    <source>
        <dbReference type="ARBA" id="ARBA00009370"/>
    </source>
</evidence>
<dbReference type="InterPro" id="IPR019533">
    <property type="entry name" value="Peptidase_S26"/>
</dbReference>
<evidence type="ECO:0000256" key="2">
    <source>
        <dbReference type="ARBA" id="ARBA00004401"/>
    </source>
</evidence>
<evidence type="ECO:0000313" key="15">
    <source>
        <dbReference type="EMBL" id="OZU87952.1"/>
    </source>
</evidence>
<keyword evidence="16" id="KW-1185">Reference proteome</keyword>
<comment type="caution">
    <text evidence="15">The sequence shown here is derived from an EMBL/GenBank/DDBJ whole genome shotgun (WGS) entry which is preliminary data.</text>
</comment>
<dbReference type="PANTHER" id="PTHR43390">
    <property type="entry name" value="SIGNAL PEPTIDASE I"/>
    <property type="match status" value="1"/>
</dbReference>
<dbReference type="InterPro" id="IPR019756">
    <property type="entry name" value="Pept_S26A_signal_pept_1_Ser-AS"/>
</dbReference>
<dbReference type="InterPro" id="IPR019758">
    <property type="entry name" value="Pept_S26A_signal_pept_1_CS"/>
</dbReference>
<evidence type="ECO:0000256" key="4">
    <source>
        <dbReference type="ARBA" id="ARBA00013208"/>
    </source>
</evidence>
<keyword evidence="9" id="KW-1133">Transmembrane helix</keyword>
<name>A0A265N7H0_9BACI</name>
<evidence type="ECO:0000313" key="16">
    <source>
        <dbReference type="Proteomes" id="UP000216498"/>
    </source>
</evidence>
<evidence type="ECO:0000256" key="9">
    <source>
        <dbReference type="ARBA" id="ARBA00022989"/>
    </source>
</evidence>
<dbReference type="PROSITE" id="PS00501">
    <property type="entry name" value="SPASE_I_1"/>
    <property type="match status" value="1"/>
</dbReference>
<evidence type="ECO:0000256" key="5">
    <source>
        <dbReference type="ARBA" id="ARBA00022475"/>
    </source>
</evidence>
<keyword evidence="10" id="KW-0472">Membrane</keyword>
<dbReference type="InterPro" id="IPR019757">
    <property type="entry name" value="Pept_S26A_signal_pept_1_Lys-AS"/>
</dbReference>
<gene>
    <name evidence="15" type="primary">lepB</name>
    <name evidence="15" type="ORF">CIL03_14720</name>
</gene>